<reference evidence="1 2" key="1">
    <citation type="submission" date="2018-06" db="EMBL/GenBank/DDBJ databases">
        <authorList>
            <consortium name="Pathogen Informatics"/>
            <person name="Doyle S."/>
        </authorList>
    </citation>
    <scope>NUCLEOTIDE SEQUENCE [LARGE SCALE GENOMIC DNA]</scope>
    <source>
        <strain evidence="1 2">NCTC5047</strain>
    </source>
</reference>
<evidence type="ECO:0000313" key="2">
    <source>
        <dbReference type="Proteomes" id="UP000254340"/>
    </source>
</evidence>
<organism evidence="1 2">
    <name type="scientific">Klebsiella pneumoniae</name>
    <dbReference type="NCBI Taxonomy" id="573"/>
    <lineage>
        <taxon>Bacteria</taxon>
        <taxon>Pseudomonadati</taxon>
        <taxon>Pseudomonadota</taxon>
        <taxon>Gammaproteobacteria</taxon>
        <taxon>Enterobacterales</taxon>
        <taxon>Enterobacteriaceae</taxon>
        <taxon>Klebsiella/Raoultella group</taxon>
        <taxon>Klebsiella</taxon>
        <taxon>Klebsiella pneumoniae complex</taxon>
    </lineage>
</organism>
<proteinExistence type="predicted"/>
<accession>A0A377XBY4</accession>
<gene>
    <name evidence="1" type="ORF">NCTC5047_01931</name>
</gene>
<name>A0A377XBY4_KLEPN</name>
<dbReference type="Proteomes" id="UP000254340">
    <property type="component" value="Unassembled WGS sequence"/>
</dbReference>
<evidence type="ECO:0000313" key="1">
    <source>
        <dbReference type="EMBL" id="STT79162.1"/>
    </source>
</evidence>
<protein>
    <submittedName>
        <fullName evidence="1">Peptidase</fullName>
    </submittedName>
</protein>
<sequence length="202" mass="22665">MSMCCNCRKEMVLAFDRVAAETMSDGRQLPCGLKFVLNAALEPARNITPAHEFFHLYQYGYAVFKQKWYLEGMARWMENSFKAPEKNTRRLSPLPHCDSNFTRGYNAANYWASFAQAHFADVAIPAAAQRFRYSDGSPVLIAQEVKGGAVLAPFFNQLAQGSAAQSRQLNQANIRWSEAQQRSPQFNEAICQALAAVVAEKK</sequence>
<dbReference type="AlphaFoldDB" id="A0A377XBY4"/>
<dbReference type="EMBL" id="UGLH01000005">
    <property type="protein sequence ID" value="STT79162.1"/>
    <property type="molecule type" value="Genomic_DNA"/>
</dbReference>